<dbReference type="EMBL" id="CP021331">
    <property type="protein sequence ID" value="AVX06107.1"/>
    <property type="molecule type" value="Genomic_DNA"/>
</dbReference>
<dbReference type="Gene3D" id="3.40.50.410">
    <property type="entry name" value="von Willebrand factor, type A domain"/>
    <property type="match status" value="1"/>
</dbReference>
<protein>
    <recommendedName>
        <fullName evidence="2">VWFA domain-containing protein</fullName>
    </recommendedName>
</protein>
<gene>
    <name evidence="3" type="ORF">MXMO3_03604</name>
</gene>
<feature type="signal peptide" evidence="1">
    <location>
        <begin position="1"/>
        <end position="22"/>
    </location>
</feature>
<evidence type="ECO:0000259" key="2">
    <source>
        <dbReference type="PROSITE" id="PS50234"/>
    </source>
</evidence>
<dbReference type="SUPFAM" id="SSF53300">
    <property type="entry name" value="vWA-like"/>
    <property type="match status" value="1"/>
</dbReference>
<dbReference type="PROSITE" id="PS50234">
    <property type="entry name" value="VWFA"/>
    <property type="match status" value="1"/>
</dbReference>
<feature type="domain" description="VWFA" evidence="2">
    <location>
        <begin position="25"/>
        <end position="203"/>
    </location>
</feature>
<dbReference type="RefSeq" id="WP_117397048.1">
    <property type="nucleotide sequence ID" value="NZ_CP021331.1"/>
</dbReference>
<keyword evidence="1" id="KW-0732">Signal</keyword>
<sequence>MRVLTILSLAITPFLTPIATQAGEDVIVVYDASGSMWGQIDGVNKVEIARDVMSDLVANWPDDTDLGLVAYGHRSKGDCGDIETVVAPGALDREAFMATVNGIQPKGKTPLAASVEHAAEALAYHENKATVVLISDGIENCEADPCALSTQLAQQGVDFKTHVVGFDLESEAHKELACIAENTGGIFVSAQDATELREALAEVQNVIDLKPTAPAPEPEPTAQIEVTAPNQVIIGAQFDVSWSVIIDKTDYVGIVPKGAEEGETGKYVLVRDDLEGELTAPAEPGLYEVRYTRKADRATLGSIDVEVTETTVSLDAPKKVTAGSTFKVAWSKRVNKVDYVSIVPKGAEEGETGNYVLVRDNDEGELTAPAEPGLYEVRYTLKEGRRTLGSTDVEVTETTVSLDAPKKVTAGSTFKVAWSKRVNKVDYVSIVPKGAEEGETGNYVLVRDNDEGELTAPAEPGLYEVRYTLKEGRRTLGSTDVEVVVPDVSVTGPSTVRAKSPIKISWSQTVNKSDYISIVPLGSPDDETGDYLIARDNTEGQMAAPAEPGLYEVRYVLREGRVVLARDRVEVVDADAPLDEGAGLSVPEQAAPGKIISVSWTGGSESEDQRISLARVDQADFSWIEAKPAGVEQAVQFTMPDDPGNYEVRYLDLSEGIVLGRAVVKVQ</sequence>
<geneLocation type="plasmid" evidence="4">
    <name>phl2708x3</name>
</geneLocation>
<dbReference type="InterPro" id="IPR036465">
    <property type="entry name" value="vWFA_dom_sf"/>
</dbReference>
<dbReference type="Proteomes" id="UP000258927">
    <property type="component" value="Plasmid pHL2708X3"/>
</dbReference>
<proteinExistence type="predicted"/>
<reference evidence="3 4" key="1">
    <citation type="submission" date="2017-05" db="EMBL/GenBank/DDBJ databases">
        <title>Genome Analysis of Maritalea myrionectae HL2708#5.</title>
        <authorList>
            <consortium name="Cotde Inc.-PKNU"/>
            <person name="Jang D."/>
            <person name="Oh H.-M."/>
        </authorList>
    </citation>
    <scope>NUCLEOTIDE SEQUENCE [LARGE SCALE GENOMIC DNA]</scope>
    <source>
        <strain evidence="3 4">HL2708#5</strain>
        <plasmid evidence="4">phl2708x3</plasmid>
    </source>
</reference>
<dbReference type="AlphaFoldDB" id="A0A2R4MJD4"/>
<organism evidence="3 4">
    <name type="scientific">Maritalea myrionectae</name>
    <dbReference type="NCBI Taxonomy" id="454601"/>
    <lineage>
        <taxon>Bacteria</taxon>
        <taxon>Pseudomonadati</taxon>
        <taxon>Pseudomonadota</taxon>
        <taxon>Alphaproteobacteria</taxon>
        <taxon>Hyphomicrobiales</taxon>
        <taxon>Devosiaceae</taxon>
        <taxon>Maritalea</taxon>
    </lineage>
</organism>
<keyword evidence="3" id="KW-0614">Plasmid</keyword>
<dbReference type="KEGG" id="mmyr:MXMO3_03604"/>
<feature type="chain" id="PRO_5015313665" description="VWFA domain-containing protein" evidence="1">
    <location>
        <begin position="23"/>
        <end position="667"/>
    </location>
</feature>
<dbReference type="Pfam" id="PF00092">
    <property type="entry name" value="VWA"/>
    <property type="match status" value="1"/>
</dbReference>
<accession>A0A2R4MJD4</accession>
<dbReference type="InterPro" id="IPR002035">
    <property type="entry name" value="VWF_A"/>
</dbReference>
<keyword evidence="4" id="KW-1185">Reference proteome</keyword>
<dbReference type="SMART" id="SM00327">
    <property type="entry name" value="VWA"/>
    <property type="match status" value="1"/>
</dbReference>
<evidence type="ECO:0000256" key="1">
    <source>
        <dbReference type="SAM" id="SignalP"/>
    </source>
</evidence>
<evidence type="ECO:0000313" key="3">
    <source>
        <dbReference type="EMBL" id="AVX06107.1"/>
    </source>
</evidence>
<name>A0A2R4MJD4_9HYPH</name>
<evidence type="ECO:0000313" key="4">
    <source>
        <dbReference type="Proteomes" id="UP000258927"/>
    </source>
</evidence>